<comment type="caution">
    <text evidence="2">The sequence shown here is derived from an EMBL/GenBank/DDBJ whole genome shotgun (WGS) entry which is preliminary data.</text>
</comment>
<dbReference type="AlphaFoldDB" id="A0A8H4A859"/>
<dbReference type="Pfam" id="PF12671">
    <property type="entry name" value="Amidase_6"/>
    <property type="match status" value="1"/>
</dbReference>
<evidence type="ECO:0000313" key="3">
    <source>
        <dbReference type="Proteomes" id="UP000439903"/>
    </source>
</evidence>
<evidence type="ECO:0000259" key="1">
    <source>
        <dbReference type="Pfam" id="PF12671"/>
    </source>
</evidence>
<gene>
    <name evidence="2" type="ORF">F8M41_000948</name>
</gene>
<dbReference type="InterPro" id="IPR024301">
    <property type="entry name" value="Amidase_6"/>
</dbReference>
<organism evidence="2 3">
    <name type="scientific">Gigaspora margarita</name>
    <dbReference type="NCBI Taxonomy" id="4874"/>
    <lineage>
        <taxon>Eukaryota</taxon>
        <taxon>Fungi</taxon>
        <taxon>Fungi incertae sedis</taxon>
        <taxon>Mucoromycota</taxon>
        <taxon>Glomeromycotina</taxon>
        <taxon>Glomeromycetes</taxon>
        <taxon>Diversisporales</taxon>
        <taxon>Gigasporaceae</taxon>
        <taxon>Gigaspora</taxon>
    </lineage>
</organism>
<evidence type="ECO:0000313" key="2">
    <source>
        <dbReference type="EMBL" id="KAF0458561.1"/>
    </source>
</evidence>
<name>A0A8H4A859_GIGMA</name>
<sequence>MFAHRAVSITYDRQKTVDYALTYCSLYSGGIPQSNEWFLRKSTGTCQTTSSSRCYDNYEYTTKWSVVNDFYDYLINKNIAKACDLKDLQPGDFVQYGKKPNFLIFTLYIDWHHTTIVIEKSTTNPKLVSHSTDRCNTNHNYIMTAKYTNGEIEFDDYRCLCINSSPPSLPIKLLSVPGNEKC</sequence>
<dbReference type="EMBL" id="WTPW01001077">
    <property type="protein sequence ID" value="KAF0458561.1"/>
    <property type="molecule type" value="Genomic_DNA"/>
</dbReference>
<keyword evidence="3" id="KW-1185">Reference proteome</keyword>
<proteinExistence type="predicted"/>
<accession>A0A8H4A859</accession>
<feature type="domain" description="Putative amidase" evidence="1">
    <location>
        <begin position="29"/>
        <end position="144"/>
    </location>
</feature>
<dbReference type="Proteomes" id="UP000439903">
    <property type="component" value="Unassembled WGS sequence"/>
</dbReference>
<reference evidence="2 3" key="1">
    <citation type="journal article" date="2019" name="Environ. Microbiol.">
        <title>At the nexus of three kingdoms: the genome of the mycorrhizal fungus Gigaspora margarita provides insights into plant, endobacterial and fungal interactions.</title>
        <authorList>
            <person name="Venice F."/>
            <person name="Ghignone S."/>
            <person name="Salvioli di Fossalunga A."/>
            <person name="Amselem J."/>
            <person name="Novero M."/>
            <person name="Xianan X."/>
            <person name="Sedzielewska Toro K."/>
            <person name="Morin E."/>
            <person name="Lipzen A."/>
            <person name="Grigoriev I.V."/>
            <person name="Henrissat B."/>
            <person name="Martin F.M."/>
            <person name="Bonfante P."/>
        </authorList>
    </citation>
    <scope>NUCLEOTIDE SEQUENCE [LARGE SCALE GENOMIC DNA]</scope>
    <source>
        <strain evidence="2 3">BEG34</strain>
    </source>
</reference>
<protein>
    <recommendedName>
        <fullName evidence="1">Putative amidase domain-containing protein</fullName>
    </recommendedName>
</protein>
<dbReference type="OrthoDB" id="2438028at2759"/>